<evidence type="ECO:0000256" key="2">
    <source>
        <dbReference type="ARBA" id="ARBA00023002"/>
    </source>
</evidence>
<dbReference type="EMBL" id="CP133621">
    <property type="protein sequence ID" value="WMV51938.1"/>
    <property type="molecule type" value="Genomic_DNA"/>
</dbReference>
<dbReference type="AlphaFoldDB" id="A0AAF0US23"/>
<dbReference type="PROSITE" id="PS00061">
    <property type="entry name" value="ADH_SHORT"/>
    <property type="match status" value="1"/>
</dbReference>
<evidence type="ECO:0000313" key="3">
    <source>
        <dbReference type="EMBL" id="WMV51938.1"/>
    </source>
</evidence>
<keyword evidence="1" id="KW-0521">NADP</keyword>
<protein>
    <recommendedName>
        <fullName evidence="5">Tropinone reductase I</fullName>
    </recommendedName>
</protein>
<dbReference type="Gene3D" id="3.40.50.720">
    <property type="entry name" value="NAD(P)-binding Rossmann-like Domain"/>
    <property type="match status" value="1"/>
</dbReference>
<dbReference type="PRINTS" id="PR00080">
    <property type="entry name" value="SDRFAMILY"/>
</dbReference>
<dbReference type="InterPro" id="IPR002347">
    <property type="entry name" value="SDR_fam"/>
</dbReference>
<dbReference type="PANTHER" id="PTHR42898">
    <property type="entry name" value="TROPINONE REDUCTASE"/>
    <property type="match status" value="1"/>
</dbReference>
<accession>A0AAF0US23</accession>
<dbReference type="Proteomes" id="UP001234989">
    <property type="component" value="Chromosome 10"/>
</dbReference>
<dbReference type="InterPro" id="IPR036291">
    <property type="entry name" value="NAD(P)-bd_dom_sf"/>
</dbReference>
<dbReference type="InterPro" id="IPR045000">
    <property type="entry name" value="TR"/>
</dbReference>
<dbReference type="SUPFAM" id="SSF51735">
    <property type="entry name" value="NAD(P)-binding Rossmann-fold domains"/>
    <property type="match status" value="1"/>
</dbReference>
<name>A0AAF0US23_SOLVR</name>
<dbReference type="InterPro" id="IPR020904">
    <property type="entry name" value="Sc_DH/Rdtase_CS"/>
</dbReference>
<dbReference type="PRINTS" id="PR00081">
    <property type="entry name" value="GDHRDH"/>
</dbReference>
<dbReference type="FunFam" id="3.40.50.720:FF:000084">
    <property type="entry name" value="Short-chain dehydrogenase reductase"/>
    <property type="match status" value="1"/>
</dbReference>
<keyword evidence="2" id="KW-0560">Oxidoreductase</keyword>
<proteinExistence type="predicted"/>
<sequence>MATMATGEEQSSSSSNRVQKWSLHGKTALVTGGTRGIGSAIVEELAGFGASVHTCSRNKKELDEKIQEWEAKGFKVTGSVCDLFSKEQREELIHTVSSVFEGKLNILVNNAAISMIKRTADISVEDYSKIMGTNVESPFHITQIAYPLLKACGNTASIVFISSLAGSLALPALSVYGASKGAINQLTKFLACEWASDGIRVNTVSPFAVKTSILKAEDIDPSLLGNYSELMCRTPLKPIAEPDEISPLVAFLCLPAASHITGQIILVDGGFSAGSFKFQS</sequence>
<gene>
    <name evidence="3" type="ORF">MTR67_045323</name>
</gene>
<dbReference type="GO" id="GO:0016616">
    <property type="term" value="F:oxidoreductase activity, acting on the CH-OH group of donors, NAD or NADP as acceptor"/>
    <property type="evidence" value="ECO:0007669"/>
    <property type="project" value="UniProtKB-ARBA"/>
</dbReference>
<evidence type="ECO:0000313" key="4">
    <source>
        <dbReference type="Proteomes" id="UP001234989"/>
    </source>
</evidence>
<dbReference type="Pfam" id="PF13561">
    <property type="entry name" value="adh_short_C2"/>
    <property type="match status" value="1"/>
</dbReference>
<organism evidence="3 4">
    <name type="scientific">Solanum verrucosum</name>
    <dbReference type="NCBI Taxonomy" id="315347"/>
    <lineage>
        <taxon>Eukaryota</taxon>
        <taxon>Viridiplantae</taxon>
        <taxon>Streptophyta</taxon>
        <taxon>Embryophyta</taxon>
        <taxon>Tracheophyta</taxon>
        <taxon>Spermatophyta</taxon>
        <taxon>Magnoliopsida</taxon>
        <taxon>eudicotyledons</taxon>
        <taxon>Gunneridae</taxon>
        <taxon>Pentapetalae</taxon>
        <taxon>asterids</taxon>
        <taxon>lamiids</taxon>
        <taxon>Solanales</taxon>
        <taxon>Solanaceae</taxon>
        <taxon>Solanoideae</taxon>
        <taxon>Solaneae</taxon>
        <taxon>Solanum</taxon>
    </lineage>
</organism>
<evidence type="ECO:0008006" key="5">
    <source>
        <dbReference type="Google" id="ProtNLM"/>
    </source>
</evidence>
<keyword evidence="4" id="KW-1185">Reference proteome</keyword>
<evidence type="ECO:0000256" key="1">
    <source>
        <dbReference type="ARBA" id="ARBA00022857"/>
    </source>
</evidence>
<reference evidence="3" key="1">
    <citation type="submission" date="2023-08" db="EMBL/GenBank/DDBJ databases">
        <title>A de novo genome assembly of Solanum verrucosum Schlechtendal, a Mexican diploid species geographically isolated from the other diploid A-genome species in potato relatives.</title>
        <authorList>
            <person name="Hosaka K."/>
        </authorList>
    </citation>
    <scope>NUCLEOTIDE SEQUENCE</scope>
    <source>
        <tissue evidence="3">Young leaves</tissue>
    </source>
</reference>
<dbReference type="PANTHER" id="PTHR42898:SF28">
    <property type="entry name" value="TROPINONE REDUCTASE HOMOLOG"/>
    <property type="match status" value="1"/>
</dbReference>